<keyword evidence="6" id="KW-0675">Receptor</keyword>
<dbReference type="PANTHER" id="PTHR46641:SF2">
    <property type="entry name" value="FMRFAMIDE RECEPTOR"/>
    <property type="match status" value="1"/>
</dbReference>
<comment type="similarity">
    <text evidence="2 6">Belongs to the G-protein coupled receptor 1 family.</text>
</comment>
<feature type="transmembrane region" description="Helical" evidence="7">
    <location>
        <begin position="257"/>
        <end position="277"/>
    </location>
</feature>
<evidence type="ECO:0000256" key="1">
    <source>
        <dbReference type="ARBA" id="ARBA00004370"/>
    </source>
</evidence>
<evidence type="ECO:0000256" key="6">
    <source>
        <dbReference type="RuleBase" id="RU000688"/>
    </source>
</evidence>
<protein>
    <recommendedName>
        <fullName evidence="8">G-protein coupled receptors family 1 profile domain-containing protein</fullName>
    </recommendedName>
</protein>
<feature type="transmembrane region" description="Helical" evidence="7">
    <location>
        <begin position="119"/>
        <end position="141"/>
    </location>
</feature>
<keyword evidence="5 7" id="KW-0472">Membrane</keyword>
<comment type="subcellular location">
    <subcellularLocation>
        <location evidence="1">Membrane</location>
    </subcellularLocation>
</comment>
<dbReference type="GO" id="GO:0004930">
    <property type="term" value="F:G protein-coupled receptor activity"/>
    <property type="evidence" value="ECO:0007669"/>
    <property type="project" value="UniProtKB-KW"/>
</dbReference>
<dbReference type="AlphaFoldDB" id="A0A0K2T091"/>
<dbReference type="Pfam" id="PF00001">
    <property type="entry name" value="7tm_1"/>
    <property type="match status" value="1"/>
</dbReference>
<feature type="transmembrane region" description="Helical" evidence="7">
    <location>
        <begin position="87"/>
        <end position="107"/>
    </location>
</feature>
<keyword evidence="4 7" id="KW-1133">Transmembrane helix</keyword>
<dbReference type="OrthoDB" id="6362912at2759"/>
<evidence type="ECO:0000256" key="2">
    <source>
        <dbReference type="ARBA" id="ARBA00010663"/>
    </source>
</evidence>
<keyword evidence="6" id="KW-0807">Transducer</keyword>
<evidence type="ECO:0000313" key="9">
    <source>
        <dbReference type="EMBL" id="CDW18891.1"/>
    </source>
</evidence>
<reference evidence="9" key="1">
    <citation type="submission" date="2014-05" db="EMBL/GenBank/DDBJ databases">
        <authorList>
            <person name="Chronopoulou M."/>
        </authorList>
    </citation>
    <scope>NUCLEOTIDE SEQUENCE</scope>
    <source>
        <tissue evidence="9">Whole organism</tissue>
    </source>
</reference>
<dbReference type="GO" id="GO:0016020">
    <property type="term" value="C:membrane"/>
    <property type="evidence" value="ECO:0007669"/>
    <property type="project" value="UniProtKB-SubCell"/>
</dbReference>
<dbReference type="InterPro" id="IPR017452">
    <property type="entry name" value="GPCR_Rhodpsn_7TM"/>
</dbReference>
<evidence type="ECO:0000256" key="4">
    <source>
        <dbReference type="ARBA" id="ARBA00022989"/>
    </source>
</evidence>
<proteinExistence type="inferred from homology"/>
<organism evidence="9">
    <name type="scientific">Lepeophtheirus salmonis</name>
    <name type="common">Salmon louse</name>
    <name type="synonym">Caligus salmonis</name>
    <dbReference type="NCBI Taxonomy" id="72036"/>
    <lineage>
        <taxon>Eukaryota</taxon>
        <taxon>Metazoa</taxon>
        <taxon>Ecdysozoa</taxon>
        <taxon>Arthropoda</taxon>
        <taxon>Crustacea</taxon>
        <taxon>Multicrustacea</taxon>
        <taxon>Hexanauplia</taxon>
        <taxon>Copepoda</taxon>
        <taxon>Siphonostomatoida</taxon>
        <taxon>Caligidae</taxon>
        <taxon>Lepeophtheirus</taxon>
    </lineage>
</organism>
<dbReference type="InterPro" id="IPR052954">
    <property type="entry name" value="GPCR-Ligand_Int"/>
</dbReference>
<dbReference type="InterPro" id="IPR000276">
    <property type="entry name" value="GPCR_Rhodpsn"/>
</dbReference>
<evidence type="ECO:0000256" key="3">
    <source>
        <dbReference type="ARBA" id="ARBA00022692"/>
    </source>
</evidence>
<keyword evidence="3 6" id="KW-0812">Transmembrane</keyword>
<dbReference type="PROSITE" id="PS50262">
    <property type="entry name" value="G_PROTEIN_RECEP_F1_2"/>
    <property type="match status" value="1"/>
</dbReference>
<dbReference type="PROSITE" id="PS00237">
    <property type="entry name" value="G_PROTEIN_RECEP_F1_1"/>
    <property type="match status" value="1"/>
</dbReference>
<dbReference type="SUPFAM" id="SSF81321">
    <property type="entry name" value="Family A G protein-coupled receptor-like"/>
    <property type="match status" value="1"/>
</dbReference>
<feature type="domain" description="G-protein coupled receptors family 1 profile" evidence="8">
    <location>
        <begin position="99"/>
        <end position="336"/>
    </location>
</feature>
<dbReference type="PRINTS" id="PR00237">
    <property type="entry name" value="GPCRRHODOPSN"/>
</dbReference>
<dbReference type="EMBL" id="HACA01001530">
    <property type="protein sequence ID" value="CDW18891.1"/>
    <property type="molecule type" value="Transcribed_RNA"/>
</dbReference>
<evidence type="ECO:0000256" key="5">
    <source>
        <dbReference type="ARBA" id="ARBA00023136"/>
    </source>
</evidence>
<feature type="transmembrane region" description="Helical" evidence="7">
    <location>
        <begin position="200"/>
        <end position="218"/>
    </location>
</feature>
<evidence type="ECO:0000259" key="8">
    <source>
        <dbReference type="PROSITE" id="PS50262"/>
    </source>
</evidence>
<dbReference type="PANTHER" id="PTHR46641">
    <property type="entry name" value="FMRFAMIDE RECEPTOR-RELATED"/>
    <property type="match status" value="1"/>
</dbReference>
<evidence type="ECO:0000256" key="7">
    <source>
        <dbReference type="SAM" id="Phobius"/>
    </source>
</evidence>
<sequence>MCCWCLTSCELPMRIQMKIHAVILWLVLAIPSLVLTFILYFSSTDLESNESFDGSIESSPTHNYTCYENYTVYIEIWYTAKFWIEGILQFGVGLLGIFGNILTIFVLSKNKKTNFNNLLIYLSLTDLVLIIIFMAMSTSTIAANFHSQAQPPWFKILFPYFLWPFGHIAITASVLMVVAVSAERYLAICRPLQYKPSPSFYVFLVMFISFSVNAGKFLEYRWYDYFDKVTNTTTLYADITTLMKNEHYVIFSKWQEIVLTGILPLLALIILNYGIYAKIRKSTKFRKKTSSNCGYIGHSTNVPRVTTAPFRRNVNQPFIRPNSTFCGKSGAISQSI</sequence>
<name>A0A0K2T091_LEPSM</name>
<feature type="transmembrane region" description="Helical" evidence="7">
    <location>
        <begin position="21"/>
        <end position="41"/>
    </location>
</feature>
<accession>A0A0K2T091</accession>
<keyword evidence="6" id="KW-0297">G-protein coupled receptor</keyword>
<dbReference type="Gene3D" id="1.20.1070.10">
    <property type="entry name" value="Rhodopsin 7-helix transmembrane proteins"/>
    <property type="match status" value="1"/>
</dbReference>
<gene>
    <name evidence="9" type="primary">Dere\GG14896</name>
</gene>
<feature type="transmembrane region" description="Helical" evidence="7">
    <location>
        <begin position="161"/>
        <end position="180"/>
    </location>
</feature>